<evidence type="ECO:0000256" key="4">
    <source>
        <dbReference type="ARBA" id="ARBA00022692"/>
    </source>
</evidence>
<evidence type="ECO:0000313" key="11">
    <source>
        <dbReference type="EMBL" id="CVL06265.1"/>
    </source>
</evidence>
<feature type="transmembrane region" description="Helical" evidence="9">
    <location>
        <begin position="228"/>
        <end position="248"/>
    </location>
</feature>
<organism evidence="11 12">
    <name type="scientific">Fusarium mangiferae</name>
    <name type="common">Mango malformation disease fungus</name>
    <dbReference type="NCBI Taxonomy" id="192010"/>
    <lineage>
        <taxon>Eukaryota</taxon>
        <taxon>Fungi</taxon>
        <taxon>Dikarya</taxon>
        <taxon>Ascomycota</taxon>
        <taxon>Pezizomycotina</taxon>
        <taxon>Sordariomycetes</taxon>
        <taxon>Hypocreomycetidae</taxon>
        <taxon>Hypocreales</taxon>
        <taxon>Nectriaceae</taxon>
        <taxon>Fusarium</taxon>
        <taxon>Fusarium fujikuroi species complex</taxon>
    </lineage>
</organism>
<feature type="compositionally biased region" description="Basic and acidic residues" evidence="8">
    <location>
        <begin position="20"/>
        <end position="31"/>
    </location>
</feature>
<evidence type="ECO:0000256" key="6">
    <source>
        <dbReference type="ARBA" id="ARBA00023136"/>
    </source>
</evidence>
<evidence type="ECO:0000256" key="2">
    <source>
        <dbReference type="ARBA" id="ARBA00008335"/>
    </source>
</evidence>
<dbReference type="PANTHER" id="PTHR23502:SF135">
    <property type="entry name" value="MAJOR FACILITATOR SUPERFAMILY (MFS) PROFILE DOMAIN-CONTAINING PROTEIN-RELATED"/>
    <property type="match status" value="1"/>
</dbReference>
<feature type="transmembrane region" description="Helical" evidence="9">
    <location>
        <begin position="72"/>
        <end position="96"/>
    </location>
</feature>
<dbReference type="PANTHER" id="PTHR23502">
    <property type="entry name" value="MAJOR FACILITATOR SUPERFAMILY"/>
    <property type="match status" value="1"/>
</dbReference>
<feature type="transmembrane region" description="Helical" evidence="9">
    <location>
        <begin position="408"/>
        <end position="428"/>
    </location>
</feature>
<dbReference type="EMBL" id="FCQH01000017">
    <property type="protein sequence ID" value="CVL06265.1"/>
    <property type="molecule type" value="Genomic_DNA"/>
</dbReference>
<evidence type="ECO:0000256" key="5">
    <source>
        <dbReference type="ARBA" id="ARBA00022989"/>
    </source>
</evidence>
<evidence type="ECO:0000259" key="10">
    <source>
        <dbReference type="PROSITE" id="PS50850"/>
    </source>
</evidence>
<dbReference type="FunFam" id="1.20.1250.20:FF:000082">
    <property type="entry name" value="MFS multidrug transporter, putative"/>
    <property type="match status" value="1"/>
</dbReference>
<accession>A0A1L7UE61</accession>
<dbReference type="Pfam" id="PF07690">
    <property type="entry name" value="MFS_1"/>
    <property type="match status" value="1"/>
</dbReference>
<feature type="transmembrane region" description="Helical" evidence="9">
    <location>
        <begin position="383"/>
        <end position="402"/>
    </location>
</feature>
<gene>
    <name evidence="11" type="ORF">FMAN_03787</name>
</gene>
<keyword evidence="4 9" id="KW-0812">Transmembrane</keyword>
<dbReference type="InterPro" id="IPR011701">
    <property type="entry name" value="MFS"/>
</dbReference>
<reference evidence="12" key="1">
    <citation type="journal article" date="2016" name="Genome Biol. Evol.">
        <title>Comparative 'omics' of the Fusarium fujikuroi species complex highlights differences in genetic potential and metabolite synthesis.</title>
        <authorList>
            <person name="Niehaus E.-M."/>
            <person name="Muensterkoetter M."/>
            <person name="Proctor R.H."/>
            <person name="Brown D.W."/>
            <person name="Sharon A."/>
            <person name="Idan Y."/>
            <person name="Oren-Young L."/>
            <person name="Sieber C.M."/>
            <person name="Novak O."/>
            <person name="Pencik A."/>
            <person name="Tarkowska D."/>
            <person name="Hromadova K."/>
            <person name="Freeman S."/>
            <person name="Maymon M."/>
            <person name="Elazar M."/>
            <person name="Youssef S.A."/>
            <person name="El-Shabrawy E.S.M."/>
            <person name="Shalaby A.B.A."/>
            <person name="Houterman P."/>
            <person name="Brock N.L."/>
            <person name="Burkhardt I."/>
            <person name="Tsavkelova E.A."/>
            <person name="Dickschat J.S."/>
            <person name="Galuszka P."/>
            <person name="Gueldener U."/>
            <person name="Tudzynski B."/>
        </authorList>
    </citation>
    <scope>NUCLEOTIDE SEQUENCE [LARGE SCALE GENOMIC DNA]</scope>
    <source>
        <strain evidence="12">MRC7560</strain>
    </source>
</reference>
<feature type="compositionally biased region" description="Polar residues" evidence="8">
    <location>
        <begin position="1"/>
        <end position="13"/>
    </location>
</feature>
<comment type="caution">
    <text evidence="11">The sequence shown here is derived from an EMBL/GenBank/DDBJ whole genome shotgun (WGS) entry which is preliminary data.</text>
</comment>
<feature type="transmembrane region" description="Helical" evidence="9">
    <location>
        <begin position="342"/>
        <end position="362"/>
    </location>
</feature>
<feature type="transmembrane region" description="Helical" evidence="9">
    <location>
        <begin position="108"/>
        <end position="128"/>
    </location>
</feature>
<dbReference type="GO" id="GO:0022857">
    <property type="term" value="F:transmembrane transporter activity"/>
    <property type="evidence" value="ECO:0007669"/>
    <property type="project" value="InterPro"/>
</dbReference>
<evidence type="ECO:0000256" key="8">
    <source>
        <dbReference type="SAM" id="MobiDB-lite"/>
    </source>
</evidence>
<name>A0A1L7UE61_FUSMA</name>
<protein>
    <submittedName>
        <fullName evidence="11">Related to multidrug resistant protein</fullName>
    </submittedName>
</protein>
<evidence type="ECO:0000256" key="9">
    <source>
        <dbReference type="SAM" id="Phobius"/>
    </source>
</evidence>
<dbReference type="PROSITE" id="PS50850">
    <property type="entry name" value="MFS"/>
    <property type="match status" value="1"/>
</dbReference>
<dbReference type="SUPFAM" id="SSF103473">
    <property type="entry name" value="MFS general substrate transporter"/>
    <property type="match status" value="1"/>
</dbReference>
<dbReference type="InterPro" id="IPR020846">
    <property type="entry name" value="MFS_dom"/>
</dbReference>
<keyword evidence="5 9" id="KW-1133">Transmembrane helix</keyword>
<keyword evidence="3" id="KW-1003">Cell membrane</keyword>
<comment type="subcellular location">
    <subcellularLocation>
        <location evidence="1">Cell membrane</location>
        <topology evidence="1">Multi-pass membrane protein</topology>
    </subcellularLocation>
</comment>
<dbReference type="RefSeq" id="XP_041689808.1">
    <property type="nucleotide sequence ID" value="XM_041824315.1"/>
</dbReference>
<dbReference type="AlphaFoldDB" id="A0A1L7UE61"/>
<dbReference type="CDD" id="cd17323">
    <property type="entry name" value="MFS_Tpo1_MDR_like"/>
    <property type="match status" value="1"/>
</dbReference>
<evidence type="ECO:0000256" key="7">
    <source>
        <dbReference type="ARBA" id="ARBA00023180"/>
    </source>
</evidence>
<dbReference type="VEuPathDB" id="FungiDB:FMAN_03787"/>
<feature type="domain" description="Major facilitator superfamily (MFS) profile" evidence="10">
    <location>
        <begin position="73"/>
        <end position="506"/>
    </location>
</feature>
<feature type="transmembrane region" description="Helical" evidence="9">
    <location>
        <begin position="140"/>
        <end position="159"/>
    </location>
</feature>
<proteinExistence type="inferred from homology"/>
<evidence type="ECO:0000313" key="12">
    <source>
        <dbReference type="Proteomes" id="UP000184255"/>
    </source>
</evidence>
<keyword evidence="12" id="KW-1185">Reference proteome</keyword>
<feature type="region of interest" description="Disordered" evidence="8">
    <location>
        <begin position="1"/>
        <end position="61"/>
    </location>
</feature>
<dbReference type="InterPro" id="IPR036259">
    <property type="entry name" value="MFS_trans_sf"/>
</dbReference>
<feature type="compositionally biased region" description="Polar residues" evidence="8">
    <location>
        <begin position="33"/>
        <end position="49"/>
    </location>
</feature>
<evidence type="ECO:0000256" key="1">
    <source>
        <dbReference type="ARBA" id="ARBA00004651"/>
    </source>
</evidence>
<dbReference type="GeneID" id="65083058"/>
<dbReference type="Gene3D" id="1.20.1250.20">
    <property type="entry name" value="MFS general substrate transporter like domains"/>
    <property type="match status" value="1"/>
</dbReference>
<keyword evidence="7" id="KW-0325">Glycoprotein</keyword>
<feature type="transmembrane region" description="Helical" evidence="9">
    <location>
        <begin position="165"/>
        <end position="191"/>
    </location>
</feature>
<sequence length="511" mass="55388">MSITPQMSQSGFQDDQLEAGVREDVGNEPQEKPLSTTGTMVDEPQSNPNIVDWDGPDDPEHPLNWSKTQKNLHVGIVSLFTLAANLAATMFAPGAAELADEFNITNSTVTAMTVSLYVLGFALGPLLLAPLSELYGRLIVYYFCNLVYIAFTIGCAFSTDVGMFLVFRIIAGCAASGPMSIGGGTVADLFVQEQRGKAMALFTVGPLLGPVVGPIIGGFVSENVGWRWTFRILLILSGIIAVVTFAFMKETNYNVILQKKALRMRKQTGNEKLVAKLSRDETPGQMLARAIVRPLKLLIFSPIVLLVSLYTGILFGLIFLLFTTFPSVFQDVYGFNPGVAGLAYLGLGIGMGLGLLMFSVLSDKLLGRKKGNENAAPRPEDRLLLMKWLGPITPLGLFIYGWTTENGVHWIVPIIGTFIVGFGSLFVVIPGQIYLVDSFGAEAAASALAANLLVRSPFGAFLDLAAEPLYTKLGLGWGNSVLGFITLAFTPVPWIFYSYGERLRTHFQVDL</sequence>
<keyword evidence="6 9" id="KW-0472">Membrane</keyword>
<dbReference type="Proteomes" id="UP000184255">
    <property type="component" value="Unassembled WGS sequence"/>
</dbReference>
<dbReference type="GO" id="GO:0005886">
    <property type="term" value="C:plasma membrane"/>
    <property type="evidence" value="ECO:0007669"/>
    <property type="project" value="UniProtKB-SubCell"/>
</dbReference>
<comment type="similarity">
    <text evidence="2">Belongs to the major facilitator superfamily.</text>
</comment>
<feature type="transmembrane region" description="Helical" evidence="9">
    <location>
        <begin position="474"/>
        <end position="497"/>
    </location>
</feature>
<evidence type="ECO:0000256" key="3">
    <source>
        <dbReference type="ARBA" id="ARBA00022475"/>
    </source>
</evidence>
<feature type="transmembrane region" description="Helical" evidence="9">
    <location>
        <begin position="198"/>
        <end position="216"/>
    </location>
</feature>
<feature type="transmembrane region" description="Helical" evidence="9">
    <location>
        <begin position="297"/>
        <end position="322"/>
    </location>
</feature>